<evidence type="ECO:0000313" key="3">
    <source>
        <dbReference type="Proteomes" id="UP001159641"/>
    </source>
</evidence>
<keyword evidence="3" id="KW-1185">Reference proteome</keyword>
<sequence length="115" mass="12522">MSYRHMATPDIESTLEAFDDYSARSAPDWRAGSPNLWDAGPGGARPSRTLSHPQTNVFVICVSTARERQGQELAEQIHVVRYPEGLTWRQDGPQLAGCPCPTPDKLCLGALSAPS</sequence>
<gene>
    <name evidence="2" type="ORF">J1605_006199</name>
</gene>
<feature type="region of interest" description="Disordered" evidence="1">
    <location>
        <begin position="29"/>
        <end position="50"/>
    </location>
</feature>
<dbReference type="Proteomes" id="UP001159641">
    <property type="component" value="Unassembled WGS sequence"/>
</dbReference>
<organism evidence="2 3">
    <name type="scientific">Eschrichtius robustus</name>
    <name type="common">California gray whale</name>
    <name type="synonym">Eschrichtius gibbosus</name>
    <dbReference type="NCBI Taxonomy" id="9764"/>
    <lineage>
        <taxon>Eukaryota</taxon>
        <taxon>Metazoa</taxon>
        <taxon>Chordata</taxon>
        <taxon>Craniata</taxon>
        <taxon>Vertebrata</taxon>
        <taxon>Euteleostomi</taxon>
        <taxon>Mammalia</taxon>
        <taxon>Eutheria</taxon>
        <taxon>Laurasiatheria</taxon>
        <taxon>Artiodactyla</taxon>
        <taxon>Whippomorpha</taxon>
        <taxon>Cetacea</taxon>
        <taxon>Mysticeti</taxon>
        <taxon>Eschrichtiidae</taxon>
        <taxon>Eschrichtius</taxon>
    </lineage>
</organism>
<protein>
    <submittedName>
        <fullName evidence="2">Uncharacterized protein</fullName>
    </submittedName>
</protein>
<comment type="caution">
    <text evidence="2">The sequence shown here is derived from an EMBL/GenBank/DDBJ whole genome shotgun (WGS) entry which is preliminary data.</text>
</comment>
<accession>A0AB34H703</accession>
<proteinExistence type="predicted"/>
<evidence type="ECO:0000256" key="1">
    <source>
        <dbReference type="SAM" id="MobiDB-lite"/>
    </source>
</evidence>
<name>A0AB34H703_ESCRO</name>
<dbReference type="AlphaFoldDB" id="A0AB34H703"/>
<dbReference type="EMBL" id="JAIQCJ010001983">
    <property type="protein sequence ID" value="KAJ8786710.1"/>
    <property type="molecule type" value="Genomic_DNA"/>
</dbReference>
<reference evidence="2 3" key="1">
    <citation type="submission" date="2022-11" db="EMBL/GenBank/DDBJ databases">
        <title>Whole genome sequence of Eschrichtius robustus ER-17-0199.</title>
        <authorList>
            <person name="Bruniche-Olsen A."/>
            <person name="Black A.N."/>
            <person name="Fields C.J."/>
            <person name="Walden K."/>
            <person name="Dewoody J.A."/>
        </authorList>
    </citation>
    <scope>NUCLEOTIDE SEQUENCE [LARGE SCALE GENOMIC DNA]</scope>
    <source>
        <strain evidence="2">ER-17-0199</strain>
        <tissue evidence="2">Blubber</tissue>
    </source>
</reference>
<evidence type="ECO:0000313" key="2">
    <source>
        <dbReference type="EMBL" id="KAJ8786710.1"/>
    </source>
</evidence>